<dbReference type="EMBL" id="FOHJ01000002">
    <property type="protein sequence ID" value="SET05532.1"/>
    <property type="molecule type" value="Genomic_DNA"/>
</dbReference>
<keyword evidence="2" id="KW-1185">Reference proteome</keyword>
<sequence>MKNKFIPIISFIILITVITGCRSEVKKKIEEGNYEGIWTTSDEESQDIRKKLKSQNIHYLFEKKNNKSYLYVEPENFDQLIHIMGWDSTTRIVLVAGKRVIDGNHQLLIANNVLNQEKVKNLNFDQALSFSKEHGGGTLFTVSKDTYENVRPGSKIEVTYNRRKPNEDYETYLFTAKSVEIKVK</sequence>
<dbReference type="AlphaFoldDB" id="A0A1I0BF75"/>
<proteinExistence type="predicted"/>
<dbReference type="PROSITE" id="PS51257">
    <property type="entry name" value="PROKAR_LIPOPROTEIN"/>
    <property type="match status" value="1"/>
</dbReference>
<organism evidence="1 2">
    <name type="scientific">Salinibacillus kushneri</name>
    <dbReference type="NCBI Taxonomy" id="237682"/>
    <lineage>
        <taxon>Bacteria</taxon>
        <taxon>Bacillati</taxon>
        <taxon>Bacillota</taxon>
        <taxon>Bacilli</taxon>
        <taxon>Bacillales</taxon>
        <taxon>Bacillaceae</taxon>
        <taxon>Salinibacillus</taxon>
    </lineage>
</organism>
<dbReference type="Proteomes" id="UP000199095">
    <property type="component" value="Unassembled WGS sequence"/>
</dbReference>
<accession>A0A1I0BF75</accession>
<name>A0A1I0BF75_9BACI</name>
<evidence type="ECO:0000313" key="2">
    <source>
        <dbReference type="Proteomes" id="UP000199095"/>
    </source>
</evidence>
<dbReference type="RefSeq" id="WP_093132416.1">
    <property type="nucleotide sequence ID" value="NZ_FOHJ01000002.1"/>
</dbReference>
<gene>
    <name evidence="1" type="ORF">SAMN05421676_102455</name>
</gene>
<evidence type="ECO:0000313" key="1">
    <source>
        <dbReference type="EMBL" id="SET05532.1"/>
    </source>
</evidence>
<reference evidence="2" key="1">
    <citation type="submission" date="2016-10" db="EMBL/GenBank/DDBJ databases">
        <authorList>
            <person name="Varghese N."/>
            <person name="Submissions S."/>
        </authorList>
    </citation>
    <scope>NUCLEOTIDE SEQUENCE [LARGE SCALE GENOMIC DNA]</scope>
    <source>
        <strain evidence="2">CGMCC 1.3566</strain>
    </source>
</reference>
<protein>
    <submittedName>
        <fullName evidence="1">Uncharacterized protein</fullName>
    </submittedName>
</protein>